<dbReference type="CDD" id="cd00838">
    <property type="entry name" value="MPP_superfamily"/>
    <property type="match status" value="1"/>
</dbReference>
<accession>A0A938YEG6</accession>
<reference evidence="2" key="1">
    <citation type="submission" date="2021-01" db="EMBL/GenBank/DDBJ databases">
        <title>YIM 132084 draft genome.</title>
        <authorList>
            <person name="An D."/>
        </authorList>
    </citation>
    <scope>NUCLEOTIDE SEQUENCE</scope>
    <source>
        <strain evidence="2">YIM 132084</strain>
    </source>
</reference>
<evidence type="ECO:0000313" key="2">
    <source>
        <dbReference type="EMBL" id="MBM9466927.1"/>
    </source>
</evidence>
<dbReference type="AlphaFoldDB" id="A0A938YEG6"/>
<comment type="caution">
    <text evidence="2">The sequence shown here is derived from an EMBL/GenBank/DDBJ whole genome shotgun (WGS) entry which is preliminary data.</text>
</comment>
<protein>
    <submittedName>
        <fullName evidence="2">Metallophosphoesterase family protein</fullName>
    </submittedName>
</protein>
<dbReference type="SUPFAM" id="SSF56300">
    <property type="entry name" value="Metallo-dependent phosphatases"/>
    <property type="match status" value="1"/>
</dbReference>
<dbReference type="EMBL" id="JAERWK010000008">
    <property type="protein sequence ID" value="MBM9466927.1"/>
    <property type="molecule type" value="Genomic_DNA"/>
</dbReference>
<dbReference type="Proteomes" id="UP000663792">
    <property type="component" value="Unassembled WGS sequence"/>
</dbReference>
<evidence type="ECO:0000313" key="3">
    <source>
        <dbReference type="Proteomes" id="UP000663792"/>
    </source>
</evidence>
<dbReference type="InterPro" id="IPR004843">
    <property type="entry name" value="Calcineurin-like_PHP"/>
</dbReference>
<name>A0A938YEG6_9ACTN</name>
<feature type="domain" description="Calcineurin-like phosphoesterase" evidence="1">
    <location>
        <begin position="1"/>
        <end position="234"/>
    </location>
</feature>
<organism evidence="2 3">
    <name type="scientific">Nakamurella leprariae</name>
    <dbReference type="NCBI Taxonomy" id="2803911"/>
    <lineage>
        <taxon>Bacteria</taxon>
        <taxon>Bacillati</taxon>
        <taxon>Actinomycetota</taxon>
        <taxon>Actinomycetes</taxon>
        <taxon>Nakamurellales</taxon>
        <taxon>Nakamurellaceae</taxon>
        <taxon>Nakamurella</taxon>
    </lineage>
</organism>
<sequence>MRVSFVSDVHGNYDGLARIAERAERLVVLGDLLDYVDYHEPGNGILGSIFGADRIRTFTTLRANGDFMELHAYNRDLWETLADPVGTLTEVVTGRYEQVTRILPQDAAVILGNVDVESVWRQVVGDRWPDLDGTVLEIGGRTLGFVAGGSTRPGVQLRPSTGPWRPYVRDARDFRASLDRLGPVDVLCSHVPPDVPRLRYDTVPARLEMFGPGLIEAIDAHQPELAVFGHVHQPLARRIRRGRTECVNVGHFQRFPDAFEMQW</sequence>
<dbReference type="Pfam" id="PF00149">
    <property type="entry name" value="Metallophos"/>
    <property type="match status" value="1"/>
</dbReference>
<dbReference type="GO" id="GO:0016787">
    <property type="term" value="F:hydrolase activity"/>
    <property type="evidence" value="ECO:0007669"/>
    <property type="project" value="InterPro"/>
</dbReference>
<dbReference type="Gene3D" id="3.60.21.10">
    <property type="match status" value="1"/>
</dbReference>
<proteinExistence type="predicted"/>
<gene>
    <name evidence="2" type="ORF">JL106_06475</name>
</gene>
<evidence type="ECO:0000259" key="1">
    <source>
        <dbReference type="Pfam" id="PF00149"/>
    </source>
</evidence>
<dbReference type="InterPro" id="IPR029052">
    <property type="entry name" value="Metallo-depent_PP-like"/>
</dbReference>
<dbReference type="RefSeq" id="WP_205259865.1">
    <property type="nucleotide sequence ID" value="NZ_JAERWK010000008.1"/>
</dbReference>
<keyword evidence="3" id="KW-1185">Reference proteome</keyword>